<feature type="transmembrane region" description="Helical" evidence="12">
    <location>
        <begin position="407"/>
        <end position="429"/>
    </location>
</feature>
<comment type="subcellular location">
    <subcellularLocation>
        <location evidence="1">Cell membrane</location>
        <topology evidence="1">Multi-pass membrane protein</topology>
    </subcellularLocation>
</comment>
<evidence type="ECO:0000256" key="7">
    <source>
        <dbReference type="ARBA" id="ARBA00022723"/>
    </source>
</evidence>
<feature type="transmembrane region" description="Helical" evidence="12">
    <location>
        <begin position="95"/>
        <end position="114"/>
    </location>
</feature>
<comment type="similarity">
    <text evidence="2 12">Belongs to the cytochrome ubiquinol oxidase subunit 1 family.</text>
</comment>
<dbReference type="GO" id="GO:0016682">
    <property type="term" value="F:oxidoreductase activity, acting on diphenols and related substances as donors, oxygen as acceptor"/>
    <property type="evidence" value="ECO:0007669"/>
    <property type="project" value="TreeGrafter"/>
</dbReference>
<proteinExistence type="inferred from homology"/>
<evidence type="ECO:0000313" key="14">
    <source>
        <dbReference type="Proteomes" id="UP000535491"/>
    </source>
</evidence>
<dbReference type="EMBL" id="JACEIQ010000039">
    <property type="protein sequence ID" value="MBA4496500.1"/>
    <property type="molecule type" value="Genomic_DNA"/>
</dbReference>
<dbReference type="PIRSF" id="PIRSF006446">
    <property type="entry name" value="Cyt_quinol_oxidase_1"/>
    <property type="match status" value="1"/>
</dbReference>
<keyword evidence="8 12" id="KW-0249">Electron transport</keyword>
<evidence type="ECO:0000256" key="3">
    <source>
        <dbReference type="ARBA" id="ARBA00022448"/>
    </source>
</evidence>
<dbReference type="GO" id="GO:0019646">
    <property type="term" value="P:aerobic electron transport chain"/>
    <property type="evidence" value="ECO:0007669"/>
    <property type="project" value="InterPro"/>
</dbReference>
<feature type="transmembrane region" description="Helical" evidence="12">
    <location>
        <begin position="358"/>
        <end position="381"/>
    </location>
</feature>
<evidence type="ECO:0000256" key="2">
    <source>
        <dbReference type="ARBA" id="ARBA00009819"/>
    </source>
</evidence>
<keyword evidence="4 12" id="KW-1003">Cell membrane</keyword>
<dbReference type="RefSeq" id="WP_181754975.1">
    <property type="nucleotide sequence ID" value="NZ_JACEIQ010000039.1"/>
</dbReference>
<evidence type="ECO:0000256" key="9">
    <source>
        <dbReference type="ARBA" id="ARBA00022989"/>
    </source>
</evidence>
<keyword evidence="5 12" id="KW-0349">Heme</keyword>
<feature type="transmembrane region" description="Helical" evidence="12">
    <location>
        <begin position="180"/>
        <end position="202"/>
    </location>
</feature>
<dbReference type="GO" id="GO:0009055">
    <property type="term" value="F:electron transfer activity"/>
    <property type="evidence" value="ECO:0007669"/>
    <property type="project" value="UniProtKB-UniRule"/>
</dbReference>
<reference evidence="13 14" key="1">
    <citation type="submission" date="2020-07" db="EMBL/GenBank/DDBJ databases">
        <authorList>
            <person name="Feng H."/>
        </authorList>
    </citation>
    <scope>NUCLEOTIDE SEQUENCE [LARGE SCALE GENOMIC DNA]</scope>
    <source>
        <strain evidence="14">s-10</strain>
    </source>
</reference>
<comment type="caution">
    <text evidence="13">The sequence shown here is derived from an EMBL/GenBank/DDBJ whole genome shotgun (WGS) entry which is preliminary data.</text>
</comment>
<feature type="transmembrane region" description="Helical" evidence="12">
    <location>
        <begin position="15"/>
        <end position="38"/>
    </location>
</feature>
<dbReference type="GO" id="GO:0046872">
    <property type="term" value="F:metal ion binding"/>
    <property type="evidence" value="ECO:0007669"/>
    <property type="project" value="UniProtKB-UniRule"/>
</dbReference>
<dbReference type="PANTHER" id="PTHR30365:SF14">
    <property type="entry name" value="CYTOCHROME BD MENAQUINOL OXIDASE SUBUNIT I-RELATED"/>
    <property type="match status" value="1"/>
</dbReference>
<keyword evidence="14" id="KW-1185">Reference proteome</keyword>
<gene>
    <name evidence="13" type="ORF">H1191_19775</name>
</gene>
<keyword evidence="11 12" id="KW-0472">Membrane</keyword>
<dbReference type="Proteomes" id="UP000535491">
    <property type="component" value="Unassembled WGS sequence"/>
</dbReference>
<dbReference type="InterPro" id="IPR002585">
    <property type="entry name" value="Cyt-d_ubiquinol_oxidase_su_1"/>
</dbReference>
<evidence type="ECO:0000256" key="8">
    <source>
        <dbReference type="ARBA" id="ARBA00022982"/>
    </source>
</evidence>
<evidence type="ECO:0000256" key="12">
    <source>
        <dbReference type="PIRNR" id="PIRNR006446"/>
    </source>
</evidence>
<dbReference type="GO" id="GO:0005886">
    <property type="term" value="C:plasma membrane"/>
    <property type="evidence" value="ECO:0007669"/>
    <property type="project" value="UniProtKB-SubCell"/>
</dbReference>
<feature type="transmembrane region" description="Helical" evidence="12">
    <location>
        <begin position="58"/>
        <end position="83"/>
    </location>
</feature>
<feature type="transmembrane region" description="Helical" evidence="12">
    <location>
        <begin position="222"/>
        <end position="243"/>
    </location>
</feature>
<keyword evidence="7 12" id="KW-0479">Metal-binding</keyword>
<feature type="transmembrane region" description="Helical" evidence="12">
    <location>
        <begin position="318"/>
        <end position="346"/>
    </location>
</feature>
<evidence type="ECO:0000256" key="1">
    <source>
        <dbReference type="ARBA" id="ARBA00004651"/>
    </source>
</evidence>
<evidence type="ECO:0000256" key="11">
    <source>
        <dbReference type="ARBA" id="ARBA00023136"/>
    </source>
</evidence>
<evidence type="ECO:0000313" key="13">
    <source>
        <dbReference type="EMBL" id="MBA4496500.1"/>
    </source>
</evidence>
<keyword evidence="3 12" id="KW-0813">Transport</keyword>
<dbReference type="GO" id="GO:0020037">
    <property type="term" value="F:heme binding"/>
    <property type="evidence" value="ECO:0007669"/>
    <property type="project" value="TreeGrafter"/>
</dbReference>
<accession>A0A7W1WUU2</accession>
<name>A0A7W1WUU2_9BACL</name>
<dbReference type="PANTHER" id="PTHR30365">
    <property type="entry name" value="CYTOCHROME D UBIQUINOL OXIDASE"/>
    <property type="match status" value="1"/>
</dbReference>
<dbReference type="AlphaFoldDB" id="A0A7W1WUU2"/>
<dbReference type="GO" id="GO:0070069">
    <property type="term" value="C:cytochrome complex"/>
    <property type="evidence" value="ECO:0007669"/>
    <property type="project" value="UniProtKB-UniRule"/>
</dbReference>
<sequence>MDTVTLARAFFGTSLAFHIIFATLGIGLSAMVFLSEVIHKWKNDNDYAIMAKRWTKTVAILLGVAIPSGTIVAVQLSLLWPGFMKIVGQVISVPFQIEIFAFFLEALALSIYVYAADRLRPSMRVLAVLLVHIGAAASAVLITSANSWMNTPAGFDMRPDGTVYNVAPWKAFFNPSFWDAAYHVVVSALMTGSFAVVSVAAYKLLKARERKKEASFHKKALLLSLTVAFLMSLLTAVSGHGAAQNLHQYSPEKLAAAEGLFKTQRYAPLAIGGVVDPQTHDLKFAVEIPYFLSFLAGNRFDTEVKGLYDFPEETWPPFYTHVLFDTMVGIGMLLLLLAATGLYYWWNHVRKRGKPFPPWLLWTLVLSGPLSMLGIEFGWIFSCSGRQPWTIYGYQKTVEAATRAEHLGVLFVLFTSVYLLLCVMVVIVLRSYFKRNPLKKDFDRFAAYS</sequence>
<dbReference type="Pfam" id="PF01654">
    <property type="entry name" value="Cyt_bd_oxida_I"/>
    <property type="match status" value="1"/>
</dbReference>
<protein>
    <submittedName>
        <fullName evidence="13">Cytochrome ubiquinol oxidase subunit I</fullName>
    </submittedName>
</protein>
<evidence type="ECO:0000256" key="10">
    <source>
        <dbReference type="ARBA" id="ARBA00023004"/>
    </source>
</evidence>
<keyword evidence="9 12" id="KW-1133">Transmembrane helix</keyword>
<evidence type="ECO:0000256" key="5">
    <source>
        <dbReference type="ARBA" id="ARBA00022617"/>
    </source>
</evidence>
<organism evidence="13 14">
    <name type="scientific">Paenactinomyces guangxiensis</name>
    <dbReference type="NCBI Taxonomy" id="1490290"/>
    <lineage>
        <taxon>Bacteria</taxon>
        <taxon>Bacillati</taxon>
        <taxon>Bacillota</taxon>
        <taxon>Bacilli</taxon>
        <taxon>Bacillales</taxon>
        <taxon>Thermoactinomycetaceae</taxon>
        <taxon>Paenactinomyces</taxon>
    </lineage>
</organism>
<evidence type="ECO:0000256" key="4">
    <source>
        <dbReference type="ARBA" id="ARBA00022475"/>
    </source>
</evidence>
<evidence type="ECO:0000256" key="6">
    <source>
        <dbReference type="ARBA" id="ARBA00022692"/>
    </source>
</evidence>
<feature type="transmembrane region" description="Helical" evidence="12">
    <location>
        <begin position="126"/>
        <end position="149"/>
    </location>
</feature>
<keyword evidence="6 12" id="KW-0812">Transmembrane</keyword>
<keyword evidence="10 12" id="KW-0408">Iron</keyword>